<gene>
    <name evidence="1" type="ORF">CBO05P1_188</name>
</gene>
<proteinExistence type="predicted"/>
<dbReference type="HOGENOM" id="CLU_828082_0_0_9"/>
<reference evidence="1" key="1">
    <citation type="submission" date="2013-10" db="EMBL/GenBank/DDBJ databases">
        <title>Draft genome sequence of Clostridium botulinum type B strain Osaka05.</title>
        <authorList>
            <person name="Sakaguchi Y."/>
            <person name="Hosomi K."/>
            <person name="Uchiyama J."/>
            <person name="Ogura Y."/>
            <person name="Sakaguchi M."/>
            <person name="Kohda T."/>
            <person name="Mukamoto M."/>
            <person name="Misawa N."/>
            <person name="Matsuzaki S."/>
            <person name="Hayashi T."/>
            <person name="Kozaki S."/>
        </authorList>
    </citation>
    <scope>NUCLEOTIDE SEQUENCE</scope>
    <source>
        <strain evidence="1">Osaka05</strain>
    </source>
</reference>
<sequence length="324" mass="37681">MASKPKMKCHGKCQKEKSVDTFYRSKSPKHEVFGGYCPYCKDCLKKLVYQKGIFDVEKLKFVLKHYLDKPFFSDVLETAMTMNTNNHLGTYLKQLNLKKQVGRDTMTWKDGETGGKIEENIESENNKDNYIKKNTVPPEELQNLIDKYGYGYPHEEYVLFEKKYQELRPSFQLLTTMHEECLREYCINKTKEGLAKAKGDFKEAKEWAGMAKDVANSGKLNPSQMSKSDLSGGLDTFGQLAKMVGQTDKGEILKILPKFTEKPKDRVDVTLWHYINYIRDIKGLPECEYKEIYEFYNKKAKEYENKTLDLELMKSSKEEVDSNE</sequence>
<dbReference type="Proteomes" id="UP000054164">
    <property type="component" value="Unassembled WGS sequence"/>
</dbReference>
<evidence type="ECO:0000313" key="1">
    <source>
        <dbReference type="EMBL" id="BAO04907.1"/>
    </source>
</evidence>
<organism evidence="1">
    <name type="scientific">Clostridium botulinum B str. Osaka05</name>
    <dbReference type="NCBI Taxonomy" id="1407017"/>
    <lineage>
        <taxon>Bacteria</taxon>
        <taxon>Bacillati</taxon>
        <taxon>Bacillota</taxon>
        <taxon>Clostridia</taxon>
        <taxon>Eubacteriales</taxon>
        <taxon>Clostridiaceae</taxon>
        <taxon>Clostridium</taxon>
    </lineage>
</organism>
<dbReference type="AlphaFoldDB" id="A0A060N4Y8"/>
<protein>
    <submittedName>
        <fullName evidence="1">Uncharacterized protein</fullName>
    </submittedName>
</protein>
<dbReference type="RefSeq" id="WP_030031985.1">
    <property type="nucleotide sequence ID" value="NZ_BA000058.1"/>
</dbReference>
<dbReference type="EMBL" id="BA000058">
    <property type="protein sequence ID" value="BAO04907.1"/>
    <property type="molecule type" value="Genomic_DNA"/>
</dbReference>
<accession>A0A060N4Y8</accession>
<name>A0A060N4Y8_CLOBO</name>